<proteinExistence type="predicted"/>
<reference evidence="2" key="1">
    <citation type="journal article" date="2019" name="Int. J. Syst. Evol. Microbiol.">
        <title>The Global Catalogue of Microorganisms (GCM) 10K type strain sequencing project: providing services to taxonomists for standard genome sequencing and annotation.</title>
        <authorList>
            <consortium name="The Broad Institute Genomics Platform"/>
            <consortium name="The Broad Institute Genome Sequencing Center for Infectious Disease"/>
            <person name="Wu L."/>
            <person name="Ma J."/>
        </authorList>
    </citation>
    <scope>NUCLEOTIDE SEQUENCE [LARGE SCALE GENOMIC DNA]</scope>
    <source>
        <strain evidence="2">CCUG 55995</strain>
    </source>
</reference>
<dbReference type="Proteomes" id="UP001595952">
    <property type="component" value="Unassembled WGS sequence"/>
</dbReference>
<sequence>MTVSAQPRQLRAQASENLLAPLQISAPLSIETFTDTAARVRHIRATFRITNPNTRRIELQSLNPIVLRDLDGDPTNNGAQPTIRETPFRNVRLYDGSDAAAQAEALQPTRGQIFNPLSGMPEVDIRTTPFVRDFRAVGLDPDTLVVPAPEGLAVAVKNYGWLGSPLAPGASINVTFAVDLPNINPSKPAADPYSFSLVFTAVESTTPQQVFFHNAIIAAESYRLDGGPVIDAPASCTDARVLDLAALPDGVNACQIIQTATHTYGYMTTSNNVSYQYDGTTFLNNTAAEFPQPRP</sequence>
<comment type="caution">
    <text evidence="1">The sequence shown here is derived from an EMBL/GenBank/DDBJ whole genome shotgun (WGS) entry which is preliminary data.</text>
</comment>
<gene>
    <name evidence="1" type="ORF">ACFO0D_02370</name>
</gene>
<keyword evidence="2" id="KW-1185">Reference proteome</keyword>
<evidence type="ECO:0000313" key="1">
    <source>
        <dbReference type="EMBL" id="MFC4637178.1"/>
    </source>
</evidence>
<name>A0ABV9I5H9_9DEIO</name>
<organism evidence="1 2">
    <name type="scientific">Deinococcus hohokamensis</name>
    <dbReference type="NCBI Taxonomy" id="309883"/>
    <lineage>
        <taxon>Bacteria</taxon>
        <taxon>Thermotogati</taxon>
        <taxon>Deinococcota</taxon>
        <taxon>Deinococci</taxon>
        <taxon>Deinococcales</taxon>
        <taxon>Deinococcaceae</taxon>
        <taxon>Deinococcus</taxon>
    </lineage>
</organism>
<accession>A0ABV9I5H9</accession>
<protein>
    <submittedName>
        <fullName evidence="1">Uncharacterized protein</fullName>
    </submittedName>
</protein>
<dbReference type="EMBL" id="JBHSEI010000001">
    <property type="protein sequence ID" value="MFC4637178.1"/>
    <property type="molecule type" value="Genomic_DNA"/>
</dbReference>
<evidence type="ECO:0000313" key="2">
    <source>
        <dbReference type="Proteomes" id="UP001595952"/>
    </source>
</evidence>